<dbReference type="PROSITE" id="PS51057">
    <property type="entry name" value="PAIRED_2"/>
    <property type="match status" value="1"/>
</dbReference>
<feature type="compositionally biased region" description="Polar residues" evidence="8">
    <location>
        <begin position="1035"/>
        <end position="1045"/>
    </location>
</feature>
<dbReference type="Proteomes" id="UP000050795">
    <property type="component" value="Unassembled WGS sequence"/>
</dbReference>
<dbReference type="SMART" id="SM00351">
    <property type="entry name" value="PAX"/>
    <property type="match status" value="1"/>
</dbReference>
<dbReference type="WBParaSite" id="TREG1_10070.1">
    <property type="protein sequence ID" value="TREG1_10070.1"/>
    <property type="gene ID" value="TREG1_10070"/>
</dbReference>
<dbReference type="PROSITE" id="PS00034">
    <property type="entry name" value="PAIRED_1"/>
    <property type="match status" value="1"/>
</dbReference>
<feature type="region of interest" description="Disordered" evidence="8">
    <location>
        <begin position="959"/>
        <end position="981"/>
    </location>
</feature>
<keyword evidence="10" id="KW-1185">Reference proteome</keyword>
<dbReference type="InterPro" id="IPR001523">
    <property type="entry name" value="Paired_dom"/>
</dbReference>
<reference evidence="11" key="2">
    <citation type="submission" date="2023-11" db="UniProtKB">
        <authorList>
            <consortium name="WormBaseParasite"/>
        </authorList>
    </citation>
    <scope>IDENTIFICATION</scope>
</reference>
<keyword evidence="3" id="KW-0563">Paired box</keyword>
<dbReference type="PRINTS" id="PR00027">
    <property type="entry name" value="PAIREDBOX"/>
</dbReference>
<keyword evidence="4" id="KW-0805">Transcription regulation</keyword>
<organism evidence="10 11">
    <name type="scientific">Trichobilharzia regenti</name>
    <name type="common">Nasal bird schistosome</name>
    <dbReference type="NCBI Taxonomy" id="157069"/>
    <lineage>
        <taxon>Eukaryota</taxon>
        <taxon>Metazoa</taxon>
        <taxon>Spiralia</taxon>
        <taxon>Lophotrochozoa</taxon>
        <taxon>Platyhelminthes</taxon>
        <taxon>Trematoda</taxon>
        <taxon>Digenea</taxon>
        <taxon>Strigeidida</taxon>
        <taxon>Schistosomatoidea</taxon>
        <taxon>Schistosomatidae</taxon>
        <taxon>Trichobilharzia</taxon>
    </lineage>
</organism>
<dbReference type="FunFam" id="1.10.10.10:FF:000003">
    <property type="entry name" value="Paired box protein Pax-6"/>
    <property type="match status" value="1"/>
</dbReference>
<evidence type="ECO:0000256" key="5">
    <source>
        <dbReference type="ARBA" id="ARBA00023125"/>
    </source>
</evidence>
<dbReference type="InterPro" id="IPR043182">
    <property type="entry name" value="PAIRED_DNA-bd_dom"/>
</dbReference>
<dbReference type="GO" id="GO:0005634">
    <property type="term" value="C:nucleus"/>
    <property type="evidence" value="ECO:0007669"/>
    <property type="project" value="UniProtKB-SubCell"/>
</dbReference>
<proteinExistence type="predicted"/>
<dbReference type="Gene3D" id="1.10.10.10">
    <property type="entry name" value="Winged helix-like DNA-binding domain superfamily/Winged helix DNA-binding domain"/>
    <property type="match status" value="2"/>
</dbReference>
<comment type="subcellular location">
    <subcellularLocation>
        <location evidence="1">Nucleus</location>
    </subcellularLocation>
</comment>
<name>A0AA85IR34_TRIRE</name>
<reference evidence="10" key="1">
    <citation type="submission" date="2022-06" db="EMBL/GenBank/DDBJ databases">
        <authorList>
            <person name="Berger JAMES D."/>
            <person name="Berger JAMES D."/>
        </authorList>
    </citation>
    <scope>NUCLEOTIDE SEQUENCE [LARGE SCALE GENOMIC DNA]</scope>
</reference>
<evidence type="ECO:0000256" key="6">
    <source>
        <dbReference type="ARBA" id="ARBA00023163"/>
    </source>
</evidence>
<dbReference type="PANTHER" id="PTHR45636">
    <property type="entry name" value="PAIRED BOX PROTEIN PAX-6-RELATED-RELATED"/>
    <property type="match status" value="1"/>
</dbReference>
<feature type="compositionally biased region" description="Polar residues" evidence="8">
    <location>
        <begin position="514"/>
        <end position="527"/>
    </location>
</feature>
<feature type="region of interest" description="Disordered" evidence="8">
    <location>
        <begin position="1035"/>
        <end position="1061"/>
    </location>
</feature>
<dbReference type="InterPro" id="IPR009057">
    <property type="entry name" value="Homeodomain-like_sf"/>
</dbReference>
<sequence>MPSLKYLWAPSAFVLSNSLALNTSNANTFNSSSSSSSSSSSFSSDISHQLVTSMNSINPNDLVHSVTNTLIPMPSSSSSLLQNVQDLNSGHIQTVNHNNNVNRNFSFHQVDTYSHNETVNNNFTHPHEQHQQQQHRIEVDEFNSPTTNKNPHKSSWSCVDNIDNHSVPIPYNNYDDVSRCQCAVVAAAAAASYARSCLYHGVAMAAATYNNFDSQSFNSCNSASLTNLCTRATSSPTSDSLVTSITSTAMSNMNSLYQRSFCTPSSSPSSSSSSLLSYSSIQNQREYHPLYFPSTQQASSMFLPTTCQSSLFGVTSLNSYPHTNYNQNHIPNSNSNAVLAAAAAHKHVQYFQGIYSRAKSSKAKGHGGINQLGGVFVNGRPLPNQVRQQIVQLANQNVRPCDISRQLRVSHGCVSKILGRYYETGSIRPGVIGGSKPKVATASVVEAICKYKEDNPVMFAWEIRDRLLKDQICTVENVPSVSSINRIVRNKDSQNTVVTDNTLSRKRNHRHLHSNSPASKTHLSQDSTFRDSPVTPSSFQTDSSPKSIKLSETEQEKYLNHHVPKALSTEGGVPPPTTATMKTTISAMVTTKTTKFNTTKQSSKGFLSIEKRNSNLRNPSTECLRDSSALLNYSVTGRRFDNNTNSNYTEFPYPFHNNDNINNSAVNSSHYNQFISNFNENYDETSGHLNQTADSNLPSADNCELFKNHSSNLNVKLTQDKQSECGNERNNKNYSSNIAATTSGQSGILQQKNSNKLSNDVPYKLDSYYSHERKPPQNCQTIDEYFQRSVCSRFPPGDSTDLSRNPQMYPLSVLPGSSNDVYENINANHLLQKSTNNLSLSGINAFNDFTYFNSSNNTLSTTDYSITGLLGLTMAASNGFNSLYANGYSLGGKHKNMNLLINDTIENFPLQQPQPEEQTSFASYFQHPQNHHNDSQEVEQLIEHVEQHQQQRRLHDNHNFTSYKSNHNLSTHNDRNEQTDFSQDPTLRPILLKHYDFLLNSTSHTSPKLDDISRFLENSSSSLATTSTVATRTTIQPTASPSRLSQLPVFTPSKLPSSTPANKNKLIERENVNVHRKCKLGHSGVKCTDVLKVTTNGSFMSTADHSSSMMGDSNEQIDKFIRNENKSEANNSSLSMSTSSSLLTFNNNESELPFMLESSIPNKNLHGSSNQSSAASNSSHFIDPALQTKSMSITSHTPDQERLHQFTGAELMVRAAFNHTNTTIYHQHIEQDCLHHSDSGFTRSHNKDTFRLGNDLSRTDMSYFLPSSTSSPFSAPPQLTSSLSEVNTDMVKFPFYLMADKSNNENYVQTYTNLDINETDYITTELFSRSLTERLNMSRNEAHDDGDSTNHVPTNYCGDTPEFPSQYSLI</sequence>
<dbReference type="SUPFAM" id="SSF46689">
    <property type="entry name" value="Homeodomain-like"/>
    <property type="match status" value="1"/>
</dbReference>
<dbReference type="GO" id="GO:0000981">
    <property type="term" value="F:DNA-binding transcription factor activity, RNA polymerase II-specific"/>
    <property type="evidence" value="ECO:0007669"/>
    <property type="project" value="TreeGrafter"/>
</dbReference>
<evidence type="ECO:0000313" key="10">
    <source>
        <dbReference type="Proteomes" id="UP000050795"/>
    </source>
</evidence>
<keyword evidence="7" id="KW-0539">Nucleus</keyword>
<evidence type="ECO:0000256" key="8">
    <source>
        <dbReference type="SAM" id="MobiDB-lite"/>
    </source>
</evidence>
<evidence type="ECO:0000256" key="7">
    <source>
        <dbReference type="ARBA" id="ARBA00023242"/>
    </source>
</evidence>
<dbReference type="FunFam" id="1.10.10.10:FF:000013">
    <property type="entry name" value="Paired box 8 isoform 1"/>
    <property type="match status" value="1"/>
</dbReference>
<protein>
    <recommendedName>
        <fullName evidence="9">Paired domain-containing protein</fullName>
    </recommendedName>
</protein>
<accession>A0AA85IR34</accession>
<keyword evidence="5" id="KW-0238">DNA-binding</keyword>
<evidence type="ECO:0000256" key="4">
    <source>
        <dbReference type="ARBA" id="ARBA00023015"/>
    </source>
</evidence>
<feature type="compositionally biased region" description="Basic residues" evidence="8">
    <location>
        <begin position="504"/>
        <end position="513"/>
    </location>
</feature>
<dbReference type="InterPro" id="IPR036388">
    <property type="entry name" value="WH-like_DNA-bd_sf"/>
</dbReference>
<keyword evidence="2" id="KW-0217">Developmental protein</keyword>
<dbReference type="PANTHER" id="PTHR45636:SF31">
    <property type="entry name" value="PAIRED BOX PROTEIN 2 HOMOLOG-RELATED"/>
    <property type="match status" value="1"/>
</dbReference>
<keyword evidence="6" id="KW-0804">Transcription</keyword>
<evidence type="ECO:0000256" key="1">
    <source>
        <dbReference type="ARBA" id="ARBA00004123"/>
    </source>
</evidence>
<evidence type="ECO:0000313" key="11">
    <source>
        <dbReference type="WBParaSite" id="TREG1_10070.1"/>
    </source>
</evidence>
<dbReference type="GO" id="GO:0000978">
    <property type="term" value="F:RNA polymerase II cis-regulatory region sequence-specific DNA binding"/>
    <property type="evidence" value="ECO:0007669"/>
    <property type="project" value="TreeGrafter"/>
</dbReference>
<feature type="region of interest" description="Disordered" evidence="8">
    <location>
        <begin position="1340"/>
        <end position="1370"/>
    </location>
</feature>
<dbReference type="CDD" id="cd00131">
    <property type="entry name" value="PAX"/>
    <property type="match status" value="1"/>
</dbReference>
<evidence type="ECO:0000256" key="2">
    <source>
        <dbReference type="ARBA" id="ARBA00022473"/>
    </source>
</evidence>
<feature type="domain" description="Paired" evidence="9">
    <location>
        <begin position="365"/>
        <end position="491"/>
    </location>
</feature>
<feature type="region of interest" description="Disordered" evidence="8">
    <location>
        <begin position="495"/>
        <end position="548"/>
    </location>
</feature>
<evidence type="ECO:0000256" key="3">
    <source>
        <dbReference type="ARBA" id="ARBA00022724"/>
    </source>
</evidence>
<dbReference type="Pfam" id="PF00292">
    <property type="entry name" value="PAX"/>
    <property type="match status" value="1"/>
</dbReference>
<feature type="compositionally biased region" description="Polar residues" evidence="8">
    <location>
        <begin position="959"/>
        <end position="971"/>
    </location>
</feature>
<dbReference type="InterPro" id="IPR043565">
    <property type="entry name" value="PAX_fam"/>
</dbReference>
<evidence type="ECO:0000259" key="9">
    <source>
        <dbReference type="PROSITE" id="PS51057"/>
    </source>
</evidence>
<feature type="compositionally biased region" description="Polar residues" evidence="8">
    <location>
        <begin position="534"/>
        <end position="546"/>
    </location>
</feature>